<dbReference type="Proteomes" id="UP001301769">
    <property type="component" value="Unassembled WGS sequence"/>
</dbReference>
<feature type="region of interest" description="Disordered" evidence="1">
    <location>
        <begin position="61"/>
        <end position="87"/>
    </location>
</feature>
<keyword evidence="3" id="KW-1185">Reference proteome</keyword>
<proteinExistence type="predicted"/>
<protein>
    <submittedName>
        <fullName evidence="2">Uncharacterized protein</fullName>
    </submittedName>
</protein>
<feature type="region of interest" description="Disordered" evidence="1">
    <location>
        <begin position="676"/>
        <end position="700"/>
    </location>
</feature>
<reference evidence="2" key="1">
    <citation type="journal article" date="2023" name="Mol. Phylogenet. Evol.">
        <title>Genome-scale phylogeny and comparative genomics of the fungal order Sordariales.</title>
        <authorList>
            <person name="Hensen N."/>
            <person name="Bonometti L."/>
            <person name="Westerberg I."/>
            <person name="Brannstrom I.O."/>
            <person name="Guillou S."/>
            <person name="Cros-Aarteil S."/>
            <person name="Calhoun S."/>
            <person name="Haridas S."/>
            <person name="Kuo A."/>
            <person name="Mondo S."/>
            <person name="Pangilinan J."/>
            <person name="Riley R."/>
            <person name="LaButti K."/>
            <person name="Andreopoulos B."/>
            <person name="Lipzen A."/>
            <person name="Chen C."/>
            <person name="Yan M."/>
            <person name="Daum C."/>
            <person name="Ng V."/>
            <person name="Clum A."/>
            <person name="Steindorff A."/>
            <person name="Ohm R.A."/>
            <person name="Martin F."/>
            <person name="Silar P."/>
            <person name="Natvig D.O."/>
            <person name="Lalanne C."/>
            <person name="Gautier V."/>
            <person name="Ament-Velasquez S.L."/>
            <person name="Kruys A."/>
            <person name="Hutchinson M.I."/>
            <person name="Powell A.J."/>
            <person name="Barry K."/>
            <person name="Miller A.N."/>
            <person name="Grigoriev I.V."/>
            <person name="Debuchy R."/>
            <person name="Gladieux P."/>
            <person name="Hiltunen Thoren M."/>
            <person name="Johannesson H."/>
        </authorList>
    </citation>
    <scope>NUCLEOTIDE SEQUENCE</scope>
    <source>
        <strain evidence="2">PSN293</strain>
    </source>
</reference>
<organism evidence="2 3">
    <name type="scientific">Rhypophila decipiens</name>
    <dbReference type="NCBI Taxonomy" id="261697"/>
    <lineage>
        <taxon>Eukaryota</taxon>
        <taxon>Fungi</taxon>
        <taxon>Dikarya</taxon>
        <taxon>Ascomycota</taxon>
        <taxon>Pezizomycotina</taxon>
        <taxon>Sordariomycetes</taxon>
        <taxon>Sordariomycetidae</taxon>
        <taxon>Sordariales</taxon>
        <taxon>Naviculisporaceae</taxon>
        <taxon>Rhypophila</taxon>
    </lineage>
</organism>
<name>A0AAN7B1K9_9PEZI</name>
<comment type="caution">
    <text evidence="2">The sequence shown here is derived from an EMBL/GenBank/DDBJ whole genome shotgun (WGS) entry which is preliminary data.</text>
</comment>
<gene>
    <name evidence="2" type="ORF">QBC37DRAFT_392694</name>
</gene>
<evidence type="ECO:0000313" key="3">
    <source>
        <dbReference type="Proteomes" id="UP001301769"/>
    </source>
</evidence>
<dbReference type="EMBL" id="MU858288">
    <property type="protein sequence ID" value="KAK4207548.1"/>
    <property type="molecule type" value="Genomic_DNA"/>
</dbReference>
<evidence type="ECO:0000256" key="1">
    <source>
        <dbReference type="SAM" id="MobiDB-lite"/>
    </source>
</evidence>
<dbReference type="AlphaFoldDB" id="A0AAN7B1K9"/>
<reference evidence="2" key="2">
    <citation type="submission" date="2023-05" db="EMBL/GenBank/DDBJ databases">
        <authorList>
            <consortium name="Lawrence Berkeley National Laboratory"/>
            <person name="Steindorff A."/>
            <person name="Hensen N."/>
            <person name="Bonometti L."/>
            <person name="Westerberg I."/>
            <person name="Brannstrom I.O."/>
            <person name="Guillou S."/>
            <person name="Cros-Aarteil S."/>
            <person name="Calhoun S."/>
            <person name="Haridas S."/>
            <person name="Kuo A."/>
            <person name="Mondo S."/>
            <person name="Pangilinan J."/>
            <person name="Riley R."/>
            <person name="Labutti K."/>
            <person name="Andreopoulos B."/>
            <person name="Lipzen A."/>
            <person name="Chen C."/>
            <person name="Yanf M."/>
            <person name="Daum C."/>
            <person name="Ng V."/>
            <person name="Clum A."/>
            <person name="Ohm R."/>
            <person name="Martin F."/>
            <person name="Silar P."/>
            <person name="Natvig D."/>
            <person name="Lalanne C."/>
            <person name="Gautier V."/>
            <person name="Ament-Velasquez S.L."/>
            <person name="Kruys A."/>
            <person name="Hutchinson M.I."/>
            <person name="Powell A.J."/>
            <person name="Barry K."/>
            <person name="Miller A.N."/>
            <person name="Grigoriev I.V."/>
            <person name="Debuchy R."/>
            <person name="Gladieux P."/>
            <person name="Thoren M.H."/>
            <person name="Johannesson H."/>
        </authorList>
    </citation>
    <scope>NUCLEOTIDE SEQUENCE</scope>
    <source>
        <strain evidence="2">PSN293</strain>
    </source>
</reference>
<evidence type="ECO:0000313" key="2">
    <source>
        <dbReference type="EMBL" id="KAK4207548.1"/>
    </source>
</evidence>
<feature type="region of interest" description="Disordered" evidence="1">
    <location>
        <begin position="162"/>
        <end position="181"/>
    </location>
</feature>
<sequence length="732" mass="84527">MKHQGSAFLEAQATGPLDSTAKACEVAQRQKPELTQLQYFARAAKTLDMLNERNRAWQEKIANKPICSTKPAEEPEPEPQPQPEDEDIVMDYSPETINSESSEDKDVVMEDYKPEPEVVTVSLTRDFEYMTCDDFYYSEMWFTTDLRFKRTSLNSVGVPKDGALSTHKSKTDNVGSVKSPLPIHTRRRGMMDILSEPPGYSEAQDDYNIQRLEQLCLPRWHERIHSTVIRPERPEFAEIFLKGKKANPNWTRAVELIYNAINCSSSEQTQELQEQELEQRRPETGNWKYKLASLFVKYGPPNESTVLPEPLFLTPLEFFLEDLDAFVYPDDIARPVLSAIALILYDQECSGQTPRTRSATTHLQQCSPLRSSQEQRELSNAFKHLLEHMFLIDYQLYEFGSHLPPSDQKYFRHTSTEGLIPDYLNPLARYITQFAGRIRNGQLPPLYEWRALAARLLPISTNSEFAPEIALILHNYHTHRTERVLYPRPDGKETDDPKLTGYTGILRELIADVPTKGPDRLLRKLSLDVQIFSHTHYVDDFRIRHLPHTPLRPNKNRTPAVGSTVPFIPMVAKLEINTPAFYKTHRDGYTIAEKKTSIPKKTWFSHLYYMGIPPMGPKRRGFVTFDTRLMNGNTTSPTVKEKRFGEMFEYTDEQLERKWRSAKEFARGWNDAHKKNAAESECGPGCSTRREEETKQSVNLPGYYPYAPRFMYSDRDGPYDYELRNPQSPPVF</sequence>
<accession>A0AAN7B1K9</accession>